<feature type="chain" id="PRO_5007854503" evidence="1">
    <location>
        <begin position="22"/>
        <end position="161"/>
    </location>
</feature>
<keyword evidence="1" id="KW-0732">Signal</keyword>
<comment type="caution">
    <text evidence="2">The sequence shown here is derived from an EMBL/GenBank/DDBJ whole genome shotgun (WGS) entry which is preliminary data.</text>
</comment>
<dbReference type="AlphaFoldDB" id="A0A164Y0R3"/>
<organism evidence="2 3">
    <name type="scientific">Daphnia magna</name>
    <dbReference type="NCBI Taxonomy" id="35525"/>
    <lineage>
        <taxon>Eukaryota</taxon>
        <taxon>Metazoa</taxon>
        <taxon>Ecdysozoa</taxon>
        <taxon>Arthropoda</taxon>
        <taxon>Crustacea</taxon>
        <taxon>Branchiopoda</taxon>
        <taxon>Diplostraca</taxon>
        <taxon>Cladocera</taxon>
        <taxon>Anomopoda</taxon>
        <taxon>Daphniidae</taxon>
        <taxon>Daphnia</taxon>
    </lineage>
</organism>
<gene>
    <name evidence="2" type="ORF">APZ42_020108</name>
</gene>
<protein>
    <submittedName>
        <fullName evidence="2">Uncharacterized protein</fullName>
    </submittedName>
</protein>
<dbReference type="OrthoDB" id="6358776at2759"/>
<name>A0A164Y0R3_9CRUS</name>
<evidence type="ECO:0000256" key="1">
    <source>
        <dbReference type="SAM" id="SignalP"/>
    </source>
</evidence>
<evidence type="ECO:0000313" key="3">
    <source>
        <dbReference type="Proteomes" id="UP000076858"/>
    </source>
</evidence>
<proteinExistence type="predicted"/>
<reference evidence="2 3" key="1">
    <citation type="submission" date="2016-03" db="EMBL/GenBank/DDBJ databases">
        <title>EvidentialGene: Evidence-directed Construction of Genes on Genomes.</title>
        <authorList>
            <person name="Gilbert D.G."/>
            <person name="Choi J.-H."/>
            <person name="Mockaitis K."/>
            <person name="Colbourne J."/>
            <person name="Pfrender M."/>
        </authorList>
    </citation>
    <scope>NUCLEOTIDE SEQUENCE [LARGE SCALE GENOMIC DNA]</scope>
    <source>
        <strain evidence="2 3">Xinb3</strain>
        <tissue evidence="2">Complete organism</tissue>
    </source>
</reference>
<accession>A0A164Y0R3</accession>
<sequence>MSIRIFVAVAFLLSVTYGVSSASVAVDLIDTSVTVDNATILDNKSLNVSGASFIKIRDVVEVAKLGPMCQCLCTNVTDVDVQIKSVPRLDSSTDNASKESSHFFEESGANVKLGSENSELFDNSTDRALNGSEANVTDSATLSPSIVVRDVDVQLVFEFNR</sequence>
<feature type="signal peptide" evidence="1">
    <location>
        <begin position="1"/>
        <end position="21"/>
    </location>
</feature>
<dbReference type="EMBL" id="LRGB01000944">
    <property type="protein sequence ID" value="KZS14759.1"/>
    <property type="molecule type" value="Genomic_DNA"/>
</dbReference>
<evidence type="ECO:0000313" key="2">
    <source>
        <dbReference type="EMBL" id="KZS14759.1"/>
    </source>
</evidence>
<keyword evidence="3" id="KW-1185">Reference proteome</keyword>
<dbReference type="Proteomes" id="UP000076858">
    <property type="component" value="Unassembled WGS sequence"/>
</dbReference>